<gene>
    <name evidence="6" type="ORF">DS909_03910</name>
</gene>
<dbReference type="SUPFAM" id="SSF47336">
    <property type="entry name" value="ACP-like"/>
    <property type="match status" value="1"/>
</dbReference>
<dbReference type="InterPro" id="IPR010071">
    <property type="entry name" value="AA_adenyl_dom"/>
</dbReference>
<dbReference type="GO" id="GO:0003824">
    <property type="term" value="F:catalytic activity"/>
    <property type="evidence" value="ECO:0007669"/>
    <property type="project" value="InterPro"/>
</dbReference>
<dbReference type="Gene3D" id="3.30.300.30">
    <property type="match status" value="1"/>
</dbReference>
<dbReference type="InterPro" id="IPR006162">
    <property type="entry name" value="Ppantetheine_attach_site"/>
</dbReference>
<dbReference type="InterPro" id="IPR000873">
    <property type="entry name" value="AMP-dep_synth/lig_dom"/>
</dbReference>
<dbReference type="InterPro" id="IPR020806">
    <property type="entry name" value="PKS_PP-bd"/>
</dbReference>
<dbReference type="InterPro" id="IPR023213">
    <property type="entry name" value="CAT-like_dom_sf"/>
</dbReference>
<evidence type="ECO:0000256" key="3">
    <source>
        <dbReference type="ARBA" id="ARBA00022553"/>
    </source>
</evidence>
<dbReference type="Gene3D" id="3.30.559.30">
    <property type="entry name" value="Nonribosomal peptide synthetase, condensation domain"/>
    <property type="match status" value="1"/>
</dbReference>
<dbReference type="CDD" id="cd05930">
    <property type="entry name" value="A_NRPS"/>
    <property type="match status" value="1"/>
</dbReference>
<dbReference type="FunFam" id="3.40.50.12780:FF:000012">
    <property type="entry name" value="Non-ribosomal peptide synthetase"/>
    <property type="match status" value="1"/>
</dbReference>
<evidence type="ECO:0000256" key="2">
    <source>
        <dbReference type="ARBA" id="ARBA00022450"/>
    </source>
</evidence>
<proteinExistence type="predicted"/>
<name>A0A366X6Q1_9RHOB</name>
<dbReference type="Pfam" id="PF00550">
    <property type="entry name" value="PP-binding"/>
    <property type="match status" value="1"/>
</dbReference>
<dbReference type="RefSeq" id="WP_113822127.1">
    <property type="nucleotide sequence ID" value="NZ_QOCE01000011.1"/>
</dbReference>
<dbReference type="GO" id="GO:0044550">
    <property type="term" value="P:secondary metabolite biosynthetic process"/>
    <property type="evidence" value="ECO:0007669"/>
    <property type="project" value="TreeGrafter"/>
</dbReference>
<dbReference type="Gene3D" id="3.40.50.980">
    <property type="match status" value="2"/>
</dbReference>
<dbReference type="Gene3D" id="2.30.38.10">
    <property type="entry name" value="Luciferase, Domain 3"/>
    <property type="match status" value="1"/>
</dbReference>
<reference evidence="6 7" key="1">
    <citation type="submission" date="2018-07" db="EMBL/GenBank/DDBJ databases">
        <title>Modular assembly of carbohydrate-degrading microbial communities in the ocean.</title>
        <authorList>
            <person name="Enke T.N."/>
            <person name="Datta M.S."/>
            <person name="Schwartzman J.A."/>
            <person name="Cermak N."/>
            <person name="Schmitz D.A."/>
            <person name="Barrere J."/>
            <person name="Cordero O.X."/>
        </authorList>
    </citation>
    <scope>NUCLEOTIDE SEQUENCE [LARGE SCALE GENOMIC DNA]</scope>
    <source>
        <strain evidence="6 7">C3M10</strain>
    </source>
</reference>
<dbReference type="OrthoDB" id="9803968at2"/>
<dbReference type="Pfam" id="PF00501">
    <property type="entry name" value="AMP-binding"/>
    <property type="match status" value="1"/>
</dbReference>
<dbReference type="SUPFAM" id="SSF56801">
    <property type="entry name" value="Acetyl-CoA synthetase-like"/>
    <property type="match status" value="1"/>
</dbReference>
<evidence type="ECO:0000313" key="6">
    <source>
        <dbReference type="EMBL" id="RBW60577.1"/>
    </source>
</evidence>
<dbReference type="InterPro" id="IPR001031">
    <property type="entry name" value="Thioesterase"/>
</dbReference>
<protein>
    <submittedName>
        <fullName evidence="6">Non-ribosomal peptide synthetase</fullName>
    </submittedName>
</protein>
<evidence type="ECO:0000313" key="7">
    <source>
        <dbReference type="Proteomes" id="UP000252706"/>
    </source>
</evidence>
<dbReference type="PROSITE" id="PS00012">
    <property type="entry name" value="PHOSPHOPANTETHEINE"/>
    <property type="match status" value="1"/>
</dbReference>
<evidence type="ECO:0000256" key="4">
    <source>
        <dbReference type="SAM" id="MobiDB-lite"/>
    </source>
</evidence>
<dbReference type="InterPro" id="IPR036736">
    <property type="entry name" value="ACP-like_sf"/>
</dbReference>
<keyword evidence="3" id="KW-0597">Phosphoprotein</keyword>
<keyword evidence="2" id="KW-0596">Phosphopantetheine</keyword>
<dbReference type="GO" id="GO:0043041">
    <property type="term" value="P:amino acid activation for nonribosomal peptide biosynthetic process"/>
    <property type="evidence" value="ECO:0007669"/>
    <property type="project" value="TreeGrafter"/>
</dbReference>
<feature type="region of interest" description="Disordered" evidence="4">
    <location>
        <begin position="949"/>
        <end position="972"/>
    </location>
</feature>
<dbReference type="Gene3D" id="3.40.50.1820">
    <property type="entry name" value="alpha/beta hydrolase"/>
    <property type="match status" value="1"/>
</dbReference>
<dbReference type="Gene3D" id="3.30.559.10">
    <property type="entry name" value="Chloramphenicol acetyltransferase-like domain"/>
    <property type="match status" value="1"/>
</dbReference>
<accession>A0A366X6Q1</accession>
<dbReference type="PANTHER" id="PTHR45527:SF1">
    <property type="entry name" value="FATTY ACID SYNTHASE"/>
    <property type="match status" value="1"/>
</dbReference>
<dbReference type="PROSITE" id="PS50075">
    <property type="entry name" value="CARRIER"/>
    <property type="match status" value="1"/>
</dbReference>
<organism evidence="6 7">
    <name type="scientific">Phaeobacter gallaeciensis</name>
    <dbReference type="NCBI Taxonomy" id="60890"/>
    <lineage>
        <taxon>Bacteria</taxon>
        <taxon>Pseudomonadati</taxon>
        <taxon>Pseudomonadota</taxon>
        <taxon>Alphaproteobacteria</taxon>
        <taxon>Rhodobacterales</taxon>
        <taxon>Roseobacteraceae</taxon>
        <taxon>Phaeobacter</taxon>
    </lineage>
</organism>
<dbReference type="Proteomes" id="UP000252706">
    <property type="component" value="Unassembled WGS sequence"/>
</dbReference>
<feature type="domain" description="Carrier" evidence="5">
    <location>
        <begin position="971"/>
        <end position="1046"/>
    </location>
</feature>
<dbReference type="GO" id="GO:0005737">
    <property type="term" value="C:cytoplasm"/>
    <property type="evidence" value="ECO:0007669"/>
    <property type="project" value="TreeGrafter"/>
</dbReference>
<dbReference type="InterPro" id="IPR001242">
    <property type="entry name" value="Condensation_dom"/>
</dbReference>
<dbReference type="Pfam" id="PF00975">
    <property type="entry name" value="Thioesterase"/>
    <property type="match status" value="1"/>
</dbReference>
<dbReference type="SUPFAM" id="SSF53474">
    <property type="entry name" value="alpha/beta-Hydrolases"/>
    <property type="match status" value="1"/>
</dbReference>
<dbReference type="InterPro" id="IPR020845">
    <property type="entry name" value="AMP-binding_CS"/>
</dbReference>
<dbReference type="GO" id="GO:0031177">
    <property type="term" value="F:phosphopantetheine binding"/>
    <property type="evidence" value="ECO:0007669"/>
    <property type="project" value="InterPro"/>
</dbReference>
<dbReference type="PROSITE" id="PS00455">
    <property type="entry name" value="AMP_BINDING"/>
    <property type="match status" value="1"/>
</dbReference>
<dbReference type="PANTHER" id="PTHR45527">
    <property type="entry name" value="NONRIBOSOMAL PEPTIDE SYNTHETASE"/>
    <property type="match status" value="1"/>
</dbReference>
<sequence>MSGIQTSAEPNDWFALTSMQMSMLYESMQTGRAGTNIEQAVVHFDQQRLDEGTVRRAWQEIAARHDALRLVCDWHDRAHPQQRVADNISVPISVLDWSTQSAAEQKKNLEQFLEADRAQGINLETATPWRVTLIRLNDIASIMILTIHHVVVDGRSIAQILCEFLAYLKSGTLQAIPAPSSDFRAYCLALEQDLLNQEAAQIYFKDYLADFDDIGTLNLPPIGEVEETGTRQKLDVFELEPHLKQQLQLCARKSGGTLANLVQAAWGIVLARWQGSEEVAFGVIRSGRHGVAVSATSVGCFISSFPMRMSLDKDLTLGILLAKLRRDTLALHPLEHTSANVVRENADLNGQQSLFDSLVMFENADLEGLVLGSSRPHPSPRIELHEEGGMPLTLAVYGQENMRFVLEHDPSQVPSVVAARMFDHLLVLLQNMALADRETRIGTLEMLGQSERDALLKLAQPDRVLTQDNTCLVQQFEGAVQASPSSIAIEAVGTDTSLTYQDLDARAKGLALALQAKGVTTGDVVAIGLPRSPEFIVAMLAVLRTGAAFVPVDPTYPAKTRDHMLADSGASVLIANADAQHSVDLPVLSPDQGLSTNPMPLPTGTPEQRAYIIYTSGSTGIPKGVAASRGNFLSHIAAISSEFELTSQDRVLQFASLSFDVALEEVFPTLMAGATLVLRSEDMAQSLGTFVEQCHDLRLSVLNLPTAFWSLLADFLQSSEKPMPECLRLMVVGGEQVKPNSLIAWQKAVPNVRWLNGYGPTETTITCTLHEVSEAQTEADIPIGRPIAHATTYVMAADGSMAPMGAVGELVIGGQCVTLGYVGRPEEIDKAFVSGAVVGENRLYRSGDRAQWRPDGALNFFGRRDRQAKVRGYRIDLRQIEHAIESIDSSFEVLAGVLNEGTAAAQLVAWIEGDNRDKKELEAEVADRLPAHMRPALAFVPEFPKTAGGKIDKSALPDPEPSAVEAPENSTPVSQLEADICMAMAKSLGRKTVAPSQDFHDLGGHSLLAVELIGRLETLSGKRLGIMDFRENATPRALARLLQSETDRPKRIITIQPQGTRPPLFAVHILGPNEEYFRPLAAHLGLDQPIMGISVGSLDKDTPTGIENTAKIYCEELNKFYPTGPISLMAVSLGSYMALELARQLRQSGRDIGLVAFFDAAGPGGRDEYQGWRRLCAHFKRAQYIGLKFPVQIVNNRIHNLKNFFASKKIQKATSEGDAKAPMTVYEFIASNEIAVNEYSPGSLDVPLTIFRAENHFFDTEIARQTGLGWEPVATAGFEVVDVPGGHLSLLQEPHIDTLAKRMAESLDKHVGRD</sequence>
<dbReference type="EMBL" id="QOCE01000011">
    <property type="protein sequence ID" value="RBW60577.1"/>
    <property type="molecule type" value="Genomic_DNA"/>
</dbReference>
<dbReference type="Gene3D" id="1.10.1200.10">
    <property type="entry name" value="ACP-like"/>
    <property type="match status" value="1"/>
</dbReference>
<dbReference type="InterPro" id="IPR029058">
    <property type="entry name" value="AB_hydrolase_fold"/>
</dbReference>
<dbReference type="Pfam" id="PF00668">
    <property type="entry name" value="Condensation"/>
    <property type="match status" value="1"/>
</dbReference>
<dbReference type="SUPFAM" id="SSF52777">
    <property type="entry name" value="CoA-dependent acyltransferases"/>
    <property type="match status" value="2"/>
</dbReference>
<dbReference type="NCBIfam" id="TIGR01733">
    <property type="entry name" value="AA-adenyl-dom"/>
    <property type="match status" value="1"/>
</dbReference>
<dbReference type="SMART" id="SM00823">
    <property type="entry name" value="PKS_PP"/>
    <property type="match status" value="1"/>
</dbReference>
<comment type="cofactor">
    <cofactor evidence="1">
        <name>pantetheine 4'-phosphate</name>
        <dbReference type="ChEBI" id="CHEBI:47942"/>
    </cofactor>
</comment>
<dbReference type="InterPro" id="IPR045851">
    <property type="entry name" value="AMP-bd_C_sf"/>
</dbReference>
<evidence type="ECO:0000259" key="5">
    <source>
        <dbReference type="PROSITE" id="PS50075"/>
    </source>
</evidence>
<evidence type="ECO:0000256" key="1">
    <source>
        <dbReference type="ARBA" id="ARBA00001957"/>
    </source>
</evidence>
<comment type="caution">
    <text evidence="6">The sequence shown here is derived from an EMBL/GenBank/DDBJ whole genome shotgun (WGS) entry which is preliminary data.</text>
</comment>
<dbReference type="InterPro" id="IPR009081">
    <property type="entry name" value="PP-bd_ACP"/>
</dbReference>